<protein>
    <submittedName>
        <fullName evidence="2">Uncharacterized protein</fullName>
    </submittedName>
</protein>
<dbReference type="EMBL" id="JAYMYR010000011">
    <property type="protein sequence ID" value="KAK7333585.1"/>
    <property type="molecule type" value="Genomic_DNA"/>
</dbReference>
<name>A0AAN9LCS4_PHACN</name>
<evidence type="ECO:0000256" key="1">
    <source>
        <dbReference type="ARBA" id="ARBA00009861"/>
    </source>
</evidence>
<proteinExistence type="inferred from homology"/>
<dbReference type="PANTHER" id="PTHR31642:SF175">
    <property type="entry name" value="SPERMIDINE HYDROXYCINNAMOYL TRANSFERASE"/>
    <property type="match status" value="1"/>
</dbReference>
<organism evidence="2 3">
    <name type="scientific">Phaseolus coccineus</name>
    <name type="common">Scarlet runner bean</name>
    <name type="synonym">Phaseolus multiflorus</name>
    <dbReference type="NCBI Taxonomy" id="3886"/>
    <lineage>
        <taxon>Eukaryota</taxon>
        <taxon>Viridiplantae</taxon>
        <taxon>Streptophyta</taxon>
        <taxon>Embryophyta</taxon>
        <taxon>Tracheophyta</taxon>
        <taxon>Spermatophyta</taxon>
        <taxon>Magnoliopsida</taxon>
        <taxon>eudicotyledons</taxon>
        <taxon>Gunneridae</taxon>
        <taxon>Pentapetalae</taxon>
        <taxon>rosids</taxon>
        <taxon>fabids</taxon>
        <taxon>Fabales</taxon>
        <taxon>Fabaceae</taxon>
        <taxon>Papilionoideae</taxon>
        <taxon>50 kb inversion clade</taxon>
        <taxon>NPAAA clade</taxon>
        <taxon>indigoferoid/millettioid clade</taxon>
        <taxon>Phaseoleae</taxon>
        <taxon>Phaseolus</taxon>
    </lineage>
</organism>
<gene>
    <name evidence="2" type="ORF">VNO80_30360</name>
</gene>
<reference evidence="2 3" key="1">
    <citation type="submission" date="2024-01" db="EMBL/GenBank/DDBJ databases">
        <title>The genomes of 5 underutilized Papilionoideae crops provide insights into root nodulation and disease resistanc.</title>
        <authorList>
            <person name="Jiang F."/>
        </authorList>
    </citation>
    <scope>NUCLEOTIDE SEQUENCE [LARGE SCALE GENOMIC DNA]</scope>
    <source>
        <strain evidence="2">JINMINGXINNONG_FW02</strain>
        <tissue evidence="2">Leaves</tissue>
    </source>
</reference>
<dbReference type="AlphaFoldDB" id="A0AAN9LCS4"/>
<sequence length="449" mass="50403">MVTIVASYNVLPCEETPKGHLWLADSDQVVRSGHTPTIYVYEANHNHDTNERLRKSLGEILVHYYPVAGRLSLAEDARIQLDCNAKGATFIEAETTKSMADYGDFSPGAVTELVPKIDYTQPVEEIPLFLVQSTRFRGGKGFVIGVAVCHILADGLGGIQFINSWAKLGRGETLEPHELPYLDRTILKLQHSSTSPSPCLDHPELKPLPLKLGSSDINAEQKKKTRAVLLKLTPQQVQKLKKEANEEPLQEGVRAYSRFEALAAHIWRSASKARELEEKQPTVVRFNADIRSRLIPPLPKNYYGNALAATVAPKCYVGEIVSKPLSYAAQKVREAIEKLTNEYIRSQLKNMLGEEQLDRIRRLFMGEGESRNVPFAGNPNLQITSWLSMPVYEADFGWGKPVYFGLAYAFAQDRAVIIQSPHCDGSIIVSMTFQEEHLELFKKFFYETI</sequence>
<accession>A0AAN9LCS4</accession>
<evidence type="ECO:0000313" key="3">
    <source>
        <dbReference type="Proteomes" id="UP001374584"/>
    </source>
</evidence>
<dbReference type="InterPro" id="IPR050317">
    <property type="entry name" value="Plant_Fungal_Acyltransferase"/>
</dbReference>
<comment type="similarity">
    <text evidence="1">Belongs to the plant acyltransferase family.</text>
</comment>
<dbReference type="Proteomes" id="UP001374584">
    <property type="component" value="Unassembled WGS sequence"/>
</dbReference>
<comment type="caution">
    <text evidence="2">The sequence shown here is derived from an EMBL/GenBank/DDBJ whole genome shotgun (WGS) entry which is preliminary data.</text>
</comment>
<dbReference type="InterPro" id="IPR023213">
    <property type="entry name" value="CAT-like_dom_sf"/>
</dbReference>
<dbReference type="GO" id="GO:0016747">
    <property type="term" value="F:acyltransferase activity, transferring groups other than amino-acyl groups"/>
    <property type="evidence" value="ECO:0007669"/>
    <property type="project" value="TreeGrafter"/>
</dbReference>
<dbReference type="PANTHER" id="PTHR31642">
    <property type="entry name" value="TRICHOTHECENE 3-O-ACETYLTRANSFERASE"/>
    <property type="match status" value="1"/>
</dbReference>
<dbReference type="Pfam" id="PF02458">
    <property type="entry name" value="Transferase"/>
    <property type="match status" value="1"/>
</dbReference>
<evidence type="ECO:0000313" key="2">
    <source>
        <dbReference type="EMBL" id="KAK7333585.1"/>
    </source>
</evidence>
<keyword evidence="3" id="KW-1185">Reference proteome</keyword>
<dbReference type="Gene3D" id="3.30.559.10">
    <property type="entry name" value="Chloramphenicol acetyltransferase-like domain"/>
    <property type="match status" value="2"/>
</dbReference>